<dbReference type="OMA" id="QESRHAC"/>
<reference evidence="2 3" key="1">
    <citation type="submission" date="2008-07" db="EMBL/GenBank/DDBJ databases">
        <authorList>
            <person name="El-Sayed N."/>
            <person name="Caler E."/>
            <person name="Inman J."/>
            <person name="Amedeo P."/>
            <person name="Hass B."/>
            <person name="Wortman J."/>
        </authorList>
    </citation>
    <scope>NUCLEOTIDE SEQUENCE [LARGE SCALE GENOMIC DNA]</scope>
    <source>
        <strain evidence="3">ATCC 50983 / TXsc</strain>
    </source>
</reference>
<dbReference type="GeneID" id="9054380"/>
<proteinExistence type="predicted"/>
<dbReference type="InterPro" id="IPR036063">
    <property type="entry name" value="Smr_dom_sf"/>
</dbReference>
<sequence>MKAERKSFGEDYTEFDLHGYSCQLAEETMIGAFSQPVHINVQTEESKAKLEQHYFTFVIGRGKHSNTKMAVDLSKAVADGLRQAGLQESRHACKDERGTFKIIADKDIATKVLKVYPVMDIQVAEASDVSSDDEESVEKELERLQELTKESLTLRGLSHAIVETRCLAGNLTEDQKLYLGHDLSEVFKTLFEAFRKEIESPTFVCTEEDKEAAMELLQLELNRAKVLPHISDLQQRLQKIEPSEPGPVLKERRKALKMRQKQLDELEDVWDRSSHGRFKFPSVEAMTKHSNRMEEVRKEIDSINERIDYLLDFKE</sequence>
<feature type="coiled-coil region" evidence="1">
    <location>
        <begin position="249"/>
        <end position="306"/>
    </location>
</feature>
<dbReference type="Gene3D" id="3.30.1370.110">
    <property type="match status" value="1"/>
</dbReference>
<dbReference type="OrthoDB" id="426341at2759"/>
<keyword evidence="1" id="KW-0175">Coiled coil</keyword>
<evidence type="ECO:0000313" key="3">
    <source>
        <dbReference type="Proteomes" id="UP000007800"/>
    </source>
</evidence>
<dbReference type="EMBL" id="GG687290">
    <property type="protein sequence ID" value="EEQ97232.1"/>
    <property type="molecule type" value="Genomic_DNA"/>
</dbReference>
<evidence type="ECO:0000313" key="2">
    <source>
        <dbReference type="EMBL" id="EEQ97232.1"/>
    </source>
</evidence>
<organism evidence="3">
    <name type="scientific">Perkinsus marinus (strain ATCC 50983 / TXsc)</name>
    <dbReference type="NCBI Taxonomy" id="423536"/>
    <lineage>
        <taxon>Eukaryota</taxon>
        <taxon>Sar</taxon>
        <taxon>Alveolata</taxon>
        <taxon>Perkinsozoa</taxon>
        <taxon>Perkinsea</taxon>
        <taxon>Perkinsida</taxon>
        <taxon>Perkinsidae</taxon>
        <taxon>Perkinsus</taxon>
    </lineage>
</organism>
<evidence type="ECO:0000256" key="1">
    <source>
        <dbReference type="SAM" id="Coils"/>
    </source>
</evidence>
<gene>
    <name evidence="2" type="ORF">Pmar_PMAR024671</name>
</gene>
<dbReference type="Proteomes" id="UP000007800">
    <property type="component" value="Unassembled WGS sequence"/>
</dbReference>
<accession>C5M1B0</accession>
<dbReference type="RefSeq" id="XP_002764515.1">
    <property type="nucleotide sequence ID" value="XM_002764469.1"/>
</dbReference>
<dbReference type="AlphaFoldDB" id="C5M1B0"/>
<protein>
    <submittedName>
        <fullName evidence="2">Uncharacterized protein</fullName>
    </submittedName>
</protein>
<dbReference type="InParanoid" id="C5M1B0"/>
<name>C5M1B0_PERM5</name>
<keyword evidence="3" id="KW-1185">Reference proteome</keyword>